<evidence type="ECO:0000256" key="6">
    <source>
        <dbReference type="ARBA" id="ARBA00022857"/>
    </source>
</evidence>
<evidence type="ECO:0000256" key="1">
    <source>
        <dbReference type="ARBA" id="ARBA00001974"/>
    </source>
</evidence>
<gene>
    <name evidence="11" type="primary">MET12</name>
    <name evidence="11" type="ORF">LTR25_002901</name>
</gene>
<dbReference type="Pfam" id="PF02219">
    <property type="entry name" value="MTHFR"/>
    <property type="match status" value="1"/>
</dbReference>
<feature type="compositionally biased region" description="Polar residues" evidence="9">
    <location>
        <begin position="891"/>
        <end position="901"/>
    </location>
</feature>
<feature type="region of interest" description="Disordered" evidence="9">
    <location>
        <begin position="115"/>
        <end position="136"/>
    </location>
</feature>
<dbReference type="GO" id="GO:0035999">
    <property type="term" value="P:tetrahydrofolate interconversion"/>
    <property type="evidence" value="ECO:0007669"/>
    <property type="project" value="TreeGrafter"/>
</dbReference>
<comment type="similarity">
    <text evidence="3">Belongs to the methylenetetrahydrofolate reductase family.</text>
</comment>
<keyword evidence="4" id="KW-0285">Flavoprotein</keyword>
<comment type="caution">
    <text evidence="11">The sequence shown here is derived from an EMBL/GenBank/DDBJ whole genome shotgun (WGS) entry which is preliminary data.</text>
</comment>
<feature type="region of interest" description="Disordered" evidence="9">
    <location>
        <begin position="329"/>
        <end position="431"/>
    </location>
</feature>
<evidence type="ECO:0000256" key="9">
    <source>
        <dbReference type="SAM" id="MobiDB-lite"/>
    </source>
</evidence>
<feature type="region of interest" description="Disordered" evidence="9">
    <location>
        <begin position="1010"/>
        <end position="1032"/>
    </location>
</feature>
<accession>A0AAV9QI03</accession>
<feature type="region of interest" description="Disordered" evidence="9">
    <location>
        <begin position="1159"/>
        <end position="1205"/>
    </location>
</feature>
<dbReference type="PANTHER" id="PTHR45754">
    <property type="entry name" value="METHYLENETETRAHYDROFOLATE REDUCTASE"/>
    <property type="match status" value="1"/>
</dbReference>
<dbReference type="SUPFAM" id="SSF51730">
    <property type="entry name" value="FAD-linked oxidoreductase"/>
    <property type="match status" value="1"/>
</dbReference>
<evidence type="ECO:0000313" key="11">
    <source>
        <dbReference type="EMBL" id="KAK5541124.1"/>
    </source>
</evidence>
<feature type="compositionally biased region" description="Basic and acidic residues" evidence="9">
    <location>
        <begin position="1108"/>
        <end position="1118"/>
    </location>
</feature>
<feature type="domain" description="MTHFR SAM-binding regulatory" evidence="10">
    <location>
        <begin position="444"/>
        <end position="716"/>
    </location>
</feature>
<reference evidence="11 12" key="1">
    <citation type="submission" date="2023-06" db="EMBL/GenBank/DDBJ databases">
        <title>Black Yeasts Isolated from many extreme environments.</title>
        <authorList>
            <person name="Coleine C."/>
            <person name="Stajich J.E."/>
            <person name="Selbmann L."/>
        </authorList>
    </citation>
    <scope>NUCLEOTIDE SEQUENCE [LARGE SCALE GENOMIC DNA]</scope>
    <source>
        <strain evidence="11 12">CCFEE 5887</strain>
    </source>
</reference>
<dbReference type="PANTHER" id="PTHR45754:SF1">
    <property type="entry name" value="METHYLENETETRAHYDROFOLATE REDUCTASE 1"/>
    <property type="match status" value="1"/>
</dbReference>
<keyword evidence="5" id="KW-0274">FAD</keyword>
<proteinExistence type="inferred from homology"/>
<sequence length="1456" mass="162521">MDDRLPTLWSNLDPSSHYFSLEFFPPKTSSGFSNLQARLARMAKGLRPLFVTVTWGAGGSTATKSLELAEVCQRQLGLTTVLHLTCTNMRRSTIDEALESAKEVGIRNILALRGDPPREEYKDTDETGSGGQGTDSNQDFVWAVDLVRYIRRQYGDYFSVGVAGYPEGHADESNPEAGKQSAEHDLPYLVEKTAAGADFIMTQLTYDIQAYQAYEKMLRGYVDKDGKRVFEKIPIIPGLMPVQSYSIIKRITKLSHAKIPEDILKRIEAVKSDDEAVKRVGVEILSELVEQMKSLPQPESVPRGFHFYTLNLEKSVAFILEKTGLIPPVTEQTSPTYSSDSDAVVDDEKRPGYSAQPPINGNHDRVPRISKRRTSSVNAQPHNRVIVDGASGSAQGSRKPGLPSDSSTPMLTKHEAVNGGTGIPASEPTRKHNLMISEGQGSLGREATWDDFPNGRWGPSDSPAFGEIDGYGPSLKVGPITARKLWGHPKSEKDVTELFRRHVVGELEAVPWSDEVDMDGDSSGGPGALRAETQVIRKELLALIQDKGYWTLASQPALDGVKSEDETFGWGPPGEGWVFQKAFVEFFCPRKEWEDHLKPLLMRQGTESLGWMKTDASGVFESSDEIEQQNATEKPTSKRTPGTSGINAVTWGAFRNREIVTPTIIESESFRAWGEEAYSVWSVWRRCFPRGSDEEKFLDRMRQDLVLVNIVGNNYTGGHDGRGGELWKMLLEENESPALDEIWIKEQHNFHLDTPSTTASRLRWQSRGDHQPLETRTAAAMSGRYLPPSLREKRENYLPPSLRETKGQYVPPSLREKRENYLPPSPRETKGQYVPPSLRVTKGQYVPHSLRETKGQYVPPSLREPKGQYVPPSLRETKGQYVPPSLRETKGNATAGNNDGNILSDPNRYVPPSLRKRDVNAANTKEEAKTLWLPHTDSLRSAREIQQHYWPEKVLTSHTYTLHDTAQNPGVVGYVMLVKGAHPRWERDNVVFAHSNLDLLAVKVAENTSSPSSAAVEPEHGKPSGNVDAANKPRNHEPIAVFVQVEFGQDGFCPDFAFAGWYRIAQLSFLEPHSPELKQMLHDKWADPPRRGRLPHSNQRWATIKLDKDEQADAEKEPPQILAVQQSKPKPKTPGVVQYVKDGLQESWLDDLELEDVDGADTCRRPDNGEGSETLSPCPSKKKSSKKKSKGDAPKSRISPKPQPDCEALYSPSEIIQHFWPGGKVATMAQHVLHGTAQAPGVPGFALLFWDTNPRWQQNNIILVRTNISILPSHLAENFLTLSEWIMGKQASAIGKRFSAESAIAVFFQGRFQTGNRRRKRSFGFAGWYRIIRLAFLEPSSRKLKQALQDIWGKSGKSAKMLMQGSAEGWAIIQLDKDEQADKEKGSPNVLGPVPKAPAAHVPGVEGLSQMILEGLDEWEAKVKNTNKFSQRPSKKEWRERSKEGKSQFDEDFSVC</sequence>
<dbReference type="CDD" id="cd00537">
    <property type="entry name" value="MTHFR"/>
    <property type="match status" value="1"/>
</dbReference>
<feature type="compositionally biased region" description="Basic and acidic residues" evidence="9">
    <location>
        <begin position="115"/>
        <end position="125"/>
    </location>
</feature>
<dbReference type="FunFam" id="3.20.20.220:FF:000002">
    <property type="entry name" value="Methylenetetrahydrofolate reductase"/>
    <property type="match status" value="1"/>
</dbReference>
<dbReference type="NCBIfam" id="TIGR00677">
    <property type="entry name" value="fadh2_euk"/>
    <property type="match status" value="1"/>
</dbReference>
<dbReference type="Proteomes" id="UP001345827">
    <property type="component" value="Unassembled WGS sequence"/>
</dbReference>
<evidence type="ECO:0000256" key="7">
    <source>
        <dbReference type="ARBA" id="ARBA00023002"/>
    </source>
</evidence>
<evidence type="ECO:0000313" key="12">
    <source>
        <dbReference type="Proteomes" id="UP001345827"/>
    </source>
</evidence>
<feature type="compositionally biased region" description="Basic and acidic residues" evidence="9">
    <location>
        <begin position="1434"/>
        <end position="1449"/>
    </location>
</feature>
<dbReference type="InterPro" id="IPR053806">
    <property type="entry name" value="MTHFR_C"/>
</dbReference>
<dbReference type="EMBL" id="JAXLQG010000004">
    <property type="protein sequence ID" value="KAK5541124.1"/>
    <property type="molecule type" value="Genomic_DNA"/>
</dbReference>
<keyword evidence="7 11" id="KW-0560">Oxidoreductase</keyword>
<comment type="cofactor">
    <cofactor evidence="1">
        <name>FAD</name>
        <dbReference type="ChEBI" id="CHEBI:57692"/>
    </cofactor>
</comment>
<feature type="region of interest" description="Disordered" evidence="9">
    <location>
        <begin position="1108"/>
        <end position="1136"/>
    </location>
</feature>
<dbReference type="GO" id="GO:0004489">
    <property type="term" value="F:methylenetetrahydrofolate reductase [NAD(P)H] activity"/>
    <property type="evidence" value="ECO:0007669"/>
    <property type="project" value="UniProtKB-EC"/>
</dbReference>
<evidence type="ECO:0000256" key="4">
    <source>
        <dbReference type="ARBA" id="ARBA00022630"/>
    </source>
</evidence>
<dbReference type="Gene3D" id="3.20.20.220">
    <property type="match status" value="1"/>
</dbReference>
<feature type="region of interest" description="Disordered" evidence="9">
    <location>
        <begin position="622"/>
        <end position="645"/>
    </location>
</feature>
<feature type="compositionally biased region" description="Polar residues" evidence="9">
    <location>
        <begin position="628"/>
        <end position="645"/>
    </location>
</feature>
<evidence type="ECO:0000256" key="3">
    <source>
        <dbReference type="ARBA" id="ARBA00006743"/>
    </source>
</evidence>
<feature type="region of interest" description="Disordered" evidence="9">
    <location>
        <begin position="1427"/>
        <end position="1456"/>
    </location>
</feature>
<evidence type="ECO:0000256" key="5">
    <source>
        <dbReference type="ARBA" id="ARBA00022827"/>
    </source>
</evidence>
<dbReference type="InterPro" id="IPR004621">
    <property type="entry name" value="Fadh2_euk"/>
</dbReference>
<organism evidence="11 12">
    <name type="scientific">Vermiconidia calcicola</name>
    <dbReference type="NCBI Taxonomy" id="1690605"/>
    <lineage>
        <taxon>Eukaryota</taxon>
        <taxon>Fungi</taxon>
        <taxon>Dikarya</taxon>
        <taxon>Ascomycota</taxon>
        <taxon>Pezizomycotina</taxon>
        <taxon>Dothideomycetes</taxon>
        <taxon>Dothideomycetidae</taxon>
        <taxon>Mycosphaerellales</taxon>
        <taxon>Extremaceae</taxon>
        <taxon>Vermiconidia</taxon>
    </lineage>
</organism>
<dbReference type="EC" id="1.5.1.20" evidence="11"/>
<comment type="pathway">
    <text evidence="2 8">One-carbon metabolism; tetrahydrofolate interconversion.</text>
</comment>
<protein>
    <submittedName>
        <fullName evidence="11">Methylenetetrahydrofolate reductase 1</fullName>
        <ecNumber evidence="11">1.5.1.20</ecNumber>
    </submittedName>
</protein>
<dbReference type="GO" id="GO:0005829">
    <property type="term" value="C:cytosol"/>
    <property type="evidence" value="ECO:0007669"/>
    <property type="project" value="TreeGrafter"/>
</dbReference>
<name>A0AAV9QI03_9PEZI</name>
<evidence type="ECO:0000259" key="10">
    <source>
        <dbReference type="Pfam" id="PF21895"/>
    </source>
</evidence>
<dbReference type="GO" id="GO:0071949">
    <property type="term" value="F:FAD binding"/>
    <property type="evidence" value="ECO:0007669"/>
    <property type="project" value="TreeGrafter"/>
</dbReference>
<keyword evidence="12" id="KW-1185">Reference proteome</keyword>
<feature type="compositionally biased region" description="Polar residues" evidence="9">
    <location>
        <begin position="330"/>
        <end position="341"/>
    </location>
</feature>
<keyword evidence="6" id="KW-0521">NADP</keyword>
<dbReference type="InterPro" id="IPR003171">
    <property type="entry name" value="Mehydrof_redctse-like"/>
</dbReference>
<evidence type="ECO:0000256" key="8">
    <source>
        <dbReference type="RuleBase" id="RU004254"/>
    </source>
</evidence>
<feature type="region of interest" description="Disordered" evidence="9">
    <location>
        <begin position="855"/>
        <end position="913"/>
    </location>
</feature>
<dbReference type="GO" id="GO:0009086">
    <property type="term" value="P:methionine biosynthetic process"/>
    <property type="evidence" value="ECO:0007669"/>
    <property type="project" value="TreeGrafter"/>
</dbReference>
<feature type="compositionally biased region" description="Basic residues" evidence="9">
    <location>
        <begin position="1180"/>
        <end position="1189"/>
    </location>
</feature>
<feature type="region of interest" description="Disordered" evidence="9">
    <location>
        <begin position="761"/>
        <end position="835"/>
    </location>
</feature>
<dbReference type="InterPro" id="IPR029041">
    <property type="entry name" value="FAD-linked_oxidoreductase-like"/>
</dbReference>
<dbReference type="Pfam" id="PF21895">
    <property type="entry name" value="MTHFR_C"/>
    <property type="match status" value="1"/>
</dbReference>
<evidence type="ECO:0000256" key="2">
    <source>
        <dbReference type="ARBA" id="ARBA00004777"/>
    </source>
</evidence>